<keyword evidence="1" id="KW-0472">Membrane</keyword>
<accession>A0A383AVZ8</accession>
<keyword evidence="1" id="KW-1133">Transmembrane helix</keyword>
<sequence length="198" mass="22860">RNSYVNRHKRVILVILNYISIMSRKKNRMNSKYKIRNILAWGFVLSLLLASITVFKTDYTTLTDEVVVESNSNELYMTAISAPTQVEILTSNLQEMDQDNDLTPILSDDILEEMEFNSDHLHFTNDGILIADYENFSNAFAFARGVLGDSSEDGKLRIFSWRDNQYHTEWLKPTEIQLVEKDSVEEKVITSLVEPTNQ</sequence>
<reference evidence="2" key="1">
    <citation type="submission" date="2018-05" db="EMBL/GenBank/DDBJ databases">
        <authorList>
            <person name="Lanie J.A."/>
            <person name="Ng W.-L."/>
            <person name="Kazmierczak K.M."/>
            <person name="Andrzejewski T.M."/>
            <person name="Davidsen T.M."/>
            <person name="Wayne K.J."/>
            <person name="Tettelin H."/>
            <person name="Glass J.I."/>
            <person name="Rusch D."/>
            <person name="Podicherti R."/>
            <person name="Tsui H.-C.T."/>
            <person name="Winkler M.E."/>
        </authorList>
    </citation>
    <scope>NUCLEOTIDE SEQUENCE</scope>
</reference>
<feature type="transmembrane region" description="Helical" evidence="1">
    <location>
        <begin position="38"/>
        <end position="55"/>
    </location>
</feature>
<dbReference type="EMBL" id="UINC01195536">
    <property type="protein sequence ID" value="SVE12146.1"/>
    <property type="molecule type" value="Genomic_DNA"/>
</dbReference>
<dbReference type="AlphaFoldDB" id="A0A383AVZ8"/>
<name>A0A383AVZ8_9ZZZZ</name>
<protein>
    <submittedName>
        <fullName evidence="2">Uncharacterized protein</fullName>
    </submittedName>
</protein>
<evidence type="ECO:0000313" key="2">
    <source>
        <dbReference type="EMBL" id="SVE12146.1"/>
    </source>
</evidence>
<gene>
    <name evidence="2" type="ORF">METZ01_LOCUS465000</name>
</gene>
<proteinExistence type="predicted"/>
<feature type="non-terminal residue" evidence="2">
    <location>
        <position position="1"/>
    </location>
</feature>
<keyword evidence="1" id="KW-0812">Transmembrane</keyword>
<evidence type="ECO:0000256" key="1">
    <source>
        <dbReference type="SAM" id="Phobius"/>
    </source>
</evidence>
<organism evidence="2">
    <name type="scientific">marine metagenome</name>
    <dbReference type="NCBI Taxonomy" id="408172"/>
    <lineage>
        <taxon>unclassified sequences</taxon>
        <taxon>metagenomes</taxon>
        <taxon>ecological metagenomes</taxon>
    </lineage>
</organism>